<organism evidence="3 4">
    <name type="scientific">Pasteurella multocida</name>
    <dbReference type="NCBI Taxonomy" id="747"/>
    <lineage>
        <taxon>Bacteria</taxon>
        <taxon>Pseudomonadati</taxon>
        <taxon>Pseudomonadota</taxon>
        <taxon>Gammaproteobacteria</taxon>
        <taxon>Pasteurellales</taxon>
        <taxon>Pasteurellaceae</taxon>
        <taxon>Pasteurella</taxon>
    </lineage>
</organism>
<evidence type="ECO:0000313" key="2">
    <source>
        <dbReference type="EMBL" id="MDA5622491.1"/>
    </source>
</evidence>
<proteinExistence type="predicted"/>
<dbReference type="EMBL" id="PPVL01000006">
    <property type="protein sequence ID" value="NNI79227.1"/>
    <property type="molecule type" value="Genomic_DNA"/>
</dbReference>
<dbReference type="InterPro" id="IPR003741">
    <property type="entry name" value="LUD_dom"/>
</dbReference>
<dbReference type="Gene3D" id="3.40.50.10420">
    <property type="entry name" value="NagB/RpiA/CoA transferase-like"/>
    <property type="match status" value="1"/>
</dbReference>
<dbReference type="SUPFAM" id="SSF100950">
    <property type="entry name" value="NagB/RpiA/CoA transferase-like"/>
    <property type="match status" value="1"/>
</dbReference>
<dbReference type="InterPro" id="IPR024185">
    <property type="entry name" value="FTHF_cligase-like_sf"/>
</dbReference>
<gene>
    <name evidence="3" type="ORF">C2800_07345</name>
    <name evidence="2" type="ORF">NM948_02825</name>
</gene>
<dbReference type="PANTHER" id="PTHR43682:SF1">
    <property type="entry name" value="LACTATE UTILIZATION PROTEIN C"/>
    <property type="match status" value="1"/>
</dbReference>
<feature type="domain" description="LUD" evidence="1">
    <location>
        <begin position="67"/>
        <end position="226"/>
    </location>
</feature>
<name>A0A1E3XKK4_PASMD</name>
<protein>
    <submittedName>
        <fullName evidence="3">Lactate utilization protein C</fullName>
    </submittedName>
</protein>
<reference evidence="3 4" key="1">
    <citation type="journal article" date="2018" name="Front. Microbiol.">
        <title>Genetic and Phylogenetic Characteristics of Pasteurella multocida Isolates From Different Host Species.</title>
        <authorList>
            <person name="Peng Z."/>
            <person name="Liang W."/>
            <person name="Wang F."/>
            <person name="Xu Z."/>
            <person name="Xie Z."/>
            <person name="Lian Z."/>
            <person name="Hua L."/>
            <person name="Zhou R."/>
            <person name="Chen H."/>
            <person name="Wu B."/>
        </authorList>
    </citation>
    <scope>NUCLEOTIDE SEQUENCE [LARGE SCALE GENOMIC DNA]</scope>
    <source>
        <strain evidence="3 4">HNA06</strain>
    </source>
</reference>
<dbReference type="PANTHER" id="PTHR43682">
    <property type="entry name" value="LACTATE UTILIZATION PROTEIN C"/>
    <property type="match status" value="1"/>
</dbReference>
<dbReference type="RefSeq" id="WP_005724909.1">
    <property type="nucleotide sequence ID" value="NZ_CP017961.1"/>
</dbReference>
<accession>A0A1E3XKK4</accession>
<dbReference type="Proteomes" id="UP001145481">
    <property type="component" value="Unassembled WGS sequence"/>
</dbReference>
<dbReference type="AlphaFoldDB" id="A0A1E3XKK4"/>
<dbReference type="Proteomes" id="UP000540079">
    <property type="component" value="Unassembled WGS sequence"/>
</dbReference>
<evidence type="ECO:0000313" key="4">
    <source>
        <dbReference type="Proteomes" id="UP000540079"/>
    </source>
</evidence>
<dbReference type="Pfam" id="PF02589">
    <property type="entry name" value="LUD_dom"/>
    <property type="match status" value="1"/>
</dbReference>
<dbReference type="InterPro" id="IPR037171">
    <property type="entry name" value="NagB/RpiA_transferase-like"/>
</dbReference>
<evidence type="ECO:0000313" key="3">
    <source>
        <dbReference type="EMBL" id="NNI79227.1"/>
    </source>
</evidence>
<reference evidence="2" key="2">
    <citation type="submission" date="2022-07" db="EMBL/GenBank/DDBJ databases">
        <title>Genome-based characterization of novel serogroup A variants of Pasteurella multocida.</title>
        <authorList>
            <person name="Prajapati A."/>
            <person name="Yogisharadhya R."/>
            <person name="Mohanty N."/>
            <person name="Chanda M."/>
            <person name="Mendem S.K."/>
            <person name="Siddaramappa S."/>
            <person name="Shivachandra S.B."/>
        </authorList>
    </citation>
    <scope>NUCLEOTIDE SEQUENCE</scope>
    <source>
        <strain evidence="2">NIVEDIPm19</strain>
    </source>
</reference>
<sequence>MLDQNNRQQFLDHLAKQLGREPRTQVVSEYHPLNDYPVTRLTELSLDQRCDAFVEFASQTMLVNCQVTTPEQATADLLAMCEKYGGGPVILNDDSRLVEAGITPAVQAKYETHIWSENAAEINRTFANTANIGIVFAEYGLTESGGIVLFSDAQRGRSVSLLPKVSIVVLNKSTILPRVAQLSEILHQKAKQGERMPSCINLIAGPSSTADIELIKVVGVHGPVAKAYLIIDDTKNVSVS</sequence>
<comment type="caution">
    <text evidence="3">The sequence shown here is derived from an EMBL/GenBank/DDBJ whole genome shotgun (WGS) entry which is preliminary data.</text>
</comment>
<dbReference type="EMBL" id="JANJHC010000004">
    <property type="protein sequence ID" value="MDA5622491.1"/>
    <property type="molecule type" value="Genomic_DNA"/>
</dbReference>
<evidence type="ECO:0000259" key="1">
    <source>
        <dbReference type="Pfam" id="PF02589"/>
    </source>
</evidence>